<comment type="subcellular location">
    <subcellularLocation>
        <location evidence="1">Fimbrium</location>
    </subcellularLocation>
</comment>
<evidence type="ECO:0000256" key="5">
    <source>
        <dbReference type="SAM" id="SignalP"/>
    </source>
</evidence>
<gene>
    <name evidence="6" type="ORF">DM558_11800</name>
</gene>
<dbReference type="InterPro" id="IPR050263">
    <property type="entry name" value="Bact_Fimbrial_Adh_Pro"/>
</dbReference>
<dbReference type="GO" id="GO:0043709">
    <property type="term" value="P:cell adhesion involved in single-species biofilm formation"/>
    <property type="evidence" value="ECO:0007669"/>
    <property type="project" value="TreeGrafter"/>
</dbReference>
<dbReference type="EMBL" id="CP029822">
    <property type="protein sequence ID" value="AZS51408.1"/>
    <property type="molecule type" value="Genomic_DNA"/>
</dbReference>
<keyword evidence="4" id="KW-0281">Fimbrium</keyword>
<protein>
    <submittedName>
        <fullName evidence="6">Type 1 fimbrial protein</fullName>
    </submittedName>
</protein>
<name>A0A3Q9JK21_9GAMM</name>
<dbReference type="GO" id="GO:0009289">
    <property type="term" value="C:pilus"/>
    <property type="evidence" value="ECO:0007669"/>
    <property type="project" value="UniProtKB-SubCell"/>
</dbReference>
<dbReference type="RefSeq" id="WP_127164165.1">
    <property type="nucleotide sequence ID" value="NZ_CP029822.1"/>
</dbReference>
<organism evidence="6 7">
    <name type="scientific">Entomomonas moraniae</name>
    <dbReference type="NCBI Taxonomy" id="2213226"/>
    <lineage>
        <taxon>Bacteria</taxon>
        <taxon>Pseudomonadati</taxon>
        <taxon>Pseudomonadota</taxon>
        <taxon>Gammaproteobacteria</taxon>
        <taxon>Pseudomonadales</taxon>
        <taxon>Pseudomonadaceae</taxon>
        <taxon>Entomomonas</taxon>
    </lineage>
</organism>
<feature type="chain" id="PRO_5018650460" evidence="5">
    <location>
        <begin position="21"/>
        <end position="173"/>
    </location>
</feature>
<dbReference type="Proteomes" id="UP000273143">
    <property type="component" value="Chromosome"/>
</dbReference>
<dbReference type="InterPro" id="IPR036937">
    <property type="entry name" value="Adhesion_dom_fimbrial_sf"/>
</dbReference>
<evidence type="ECO:0000256" key="2">
    <source>
        <dbReference type="ARBA" id="ARBA00006671"/>
    </source>
</evidence>
<dbReference type="AlphaFoldDB" id="A0A3Q9JK21"/>
<accession>A0A3Q9JK21</accession>
<dbReference type="PANTHER" id="PTHR33420">
    <property type="entry name" value="FIMBRIAL SUBUNIT ELFA-RELATED"/>
    <property type="match status" value="1"/>
</dbReference>
<dbReference type="InterPro" id="IPR008966">
    <property type="entry name" value="Adhesion_dom_sf"/>
</dbReference>
<feature type="signal peptide" evidence="5">
    <location>
        <begin position="1"/>
        <end position="20"/>
    </location>
</feature>
<evidence type="ECO:0000256" key="4">
    <source>
        <dbReference type="ARBA" id="ARBA00023263"/>
    </source>
</evidence>
<proteinExistence type="inferred from homology"/>
<keyword evidence="7" id="KW-1185">Reference proteome</keyword>
<evidence type="ECO:0000256" key="1">
    <source>
        <dbReference type="ARBA" id="ARBA00004561"/>
    </source>
</evidence>
<dbReference type="SUPFAM" id="SSF49401">
    <property type="entry name" value="Bacterial adhesins"/>
    <property type="match status" value="1"/>
</dbReference>
<evidence type="ECO:0000313" key="6">
    <source>
        <dbReference type="EMBL" id="AZS51408.1"/>
    </source>
</evidence>
<dbReference type="KEGG" id="emo:DM558_11800"/>
<dbReference type="PANTHER" id="PTHR33420:SF3">
    <property type="entry name" value="FIMBRIAL SUBUNIT ELFA"/>
    <property type="match status" value="1"/>
</dbReference>
<evidence type="ECO:0000256" key="3">
    <source>
        <dbReference type="ARBA" id="ARBA00022729"/>
    </source>
</evidence>
<evidence type="ECO:0000313" key="7">
    <source>
        <dbReference type="Proteomes" id="UP000273143"/>
    </source>
</evidence>
<comment type="similarity">
    <text evidence="2">Belongs to the fimbrial protein family.</text>
</comment>
<reference evidence="7" key="1">
    <citation type="submission" date="2018-06" db="EMBL/GenBank/DDBJ databases">
        <title>Complete genome of Pseudomonas insecticola strain QZS01.</title>
        <authorList>
            <person name="Wang J."/>
            <person name="Su Q."/>
        </authorList>
    </citation>
    <scope>NUCLEOTIDE SEQUENCE [LARGE SCALE GENOMIC DNA]</scope>
    <source>
        <strain evidence="7">QZS01</strain>
    </source>
</reference>
<keyword evidence="3 5" id="KW-0732">Signal</keyword>
<sequence length="173" mass="18057">MKLLALSALLATSLTPVAFAADQANVLHFQGRVTSQTCNVSLNGNPGTTVVVMPTIAEAALATTGTTAGDTPFTLEFTNCSGKVNAKILFAGQYFNFAGRLLNTGTAKNLSIQVTDSLSNSIINFNDPNNTMSSQVDISSGTATIPFVAKYYAESPVSAGTVLASTNYEVVYE</sequence>
<dbReference type="Gene3D" id="2.60.40.1090">
    <property type="entry name" value="Fimbrial-type adhesion domain"/>
    <property type="match status" value="1"/>
</dbReference>